<feature type="domain" description="Flavodoxin-like" evidence="1">
    <location>
        <begin position="6"/>
        <end position="172"/>
    </location>
</feature>
<reference evidence="2" key="1">
    <citation type="submission" date="2022-05" db="EMBL/GenBank/DDBJ databases">
        <authorList>
            <person name="Oliphant S.A."/>
            <person name="Watson-Haigh N.S."/>
            <person name="Sumby K.M."/>
            <person name="Gardner J.M."/>
            <person name="Jiranek V."/>
        </authorList>
    </citation>
    <scope>NUCLEOTIDE SEQUENCE</scope>
    <source>
        <strain evidence="2">Ru20-1</strain>
    </source>
</reference>
<dbReference type="RefSeq" id="WP_252780012.1">
    <property type="nucleotide sequence ID" value="NZ_CP097478.1"/>
</dbReference>
<dbReference type="SUPFAM" id="SSF52218">
    <property type="entry name" value="Flavoproteins"/>
    <property type="match status" value="1"/>
</dbReference>
<dbReference type="Pfam" id="PF12682">
    <property type="entry name" value="Flavodoxin_4"/>
    <property type="match status" value="1"/>
</dbReference>
<dbReference type="PANTHER" id="PTHR39201:SF1">
    <property type="entry name" value="FLAVODOXIN-LIKE DOMAIN-CONTAINING PROTEIN"/>
    <property type="match status" value="1"/>
</dbReference>
<accession>A0ABY5C3Q8</accession>
<evidence type="ECO:0000259" key="1">
    <source>
        <dbReference type="PROSITE" id="PS50902"/>
    </source>
</evidence>
<dbReference type="Proteomes" id="UP001057532">
    <property type="component" value="Chromosome"/>
</dbReference>
<dbReference type="InterPro" id="IPR008254">
    <property type="entry name" value="Flavodoxin/NO_synth"/>
</dbReference>
<dbReference type="PROSITE" id="PS50902">
    <property type="entry name" value="FLAVODOXIN_LIKE"/>
    <property type="match status" value="1"/>
</dbReference>
<dbReference type="InterPro" id="IPR029039">
    <property type="entry name" value="Flavoprotein-like_sf"/>
</dbReference>
<organism evidence="2 3">
    <name type="scientific">Fructilactobacillus ixorae</name>
    <dbReference type="NCBI Taxonomy" id="1750535"/>
    <lineage>
        <taxon>Bacteria</taxon>
        <taxon>Bacillati</taxon>
        <taxon>Bacillota</taxon>
        <taxon>Bacilli</taxon>
        <taxon>Lactobacillales</taxon>
        <taxon>Lactobacillaceae</taxon>
        <taxon>Fructilactobacillus</taxon>
    </lineage>
</organism>
<dbReference type="PANTHER" id="PTHR39201">
    <property type="entry name" value="EXPORTED PROTEIN-RELATED"/>
    <property type="match status" value="1"/>
</dbReference>
<sequence length="172" mass="18672">MPQSKTLIAYFSRTGNTKEVAQLIHAHVGGDLFAIQTKQPLPASFAEQKTVAQADQDANRRPELANQVPNFAEYDTIYLGTPTWDMALPQPVASFLTSYAFQGKTLFPFATNAGFGTGTLFAQIKELAPGATIKPSLTVKGGNEGAGQKLVITGNYQVEVNQQVREWLSSHQ</sequence>
<dbReference type="Gene3D" id="3.40.50.360">
    <property type="match status" value="1"/>
</dbReference>
<evidence type="ECO:0000313" key="3">
    <source>
        <dbReference type="Proteomes" id="UP001057532"/>
    </source>
</evidence>
<dbReference type="EMBL" id="CP097478">
    <property type="protein sequence ID" value="USS93207.1"/>
    <property type="molecule type" value="Genomic_DNA"/>
</dbReference>
<evidence type="ECO:0000313" key="2">
    <source>
        <dbReference type="EMBL" id="USS93207.1"/>
    </source>
</evidence>
<proteinExistence type="predicted"/>
<protein>
    <submittedName>
        <fullName evidence="2">Flavodoxin</fullName>
    </submittedName>
</protein>
<gene>
    <name evidence="2" type="ORF">M8332_06320</name>
</gene>
<keyword evidence="3" id="KW-1185">Reference proteome</keyword>
<name>A0ABY5C3Q8_9LACO</name>